<evidence type="ECO:0000313" key="2">
    <source>
        <dbReference type="Proteomes" id="UP000281738"/>
    </source>
</evidence>
<dbReference type="Proteomes" id="UP000281738">
    <property type="component" value="Unassembled WGS sequence"/>
</dbReference>
<gene>
    <name evidence="1" type="ORF">EDD33_1733</name>
</gene>
<name>A0A3N2CUI9_9ACTN</name>
<dbReference type="EMBL" id="RKHO01000001">
    <property type="protein sequence ID" value="ROR90884.1"/>
    <property type="molecule type" value="Genomic_DNA"/>
</dbReference>
<organism evidence="1 2">
    <name type="scientific">Nocardioides aurantiacus</name>
    <dbReference type="NCBI Taxonomy" id="86796"/>
    <lineage>
        <taxon>Bacteria</taxon>
        <taxon>Bacillati</taxon>
        <taxon>Actinomycetota</taxon>
        <taxon>Actinomycetes</taxon>
        <taxon>Propionibacteriales</taxon>
        <taxon>Nocardioidaceae</taxon>
        <taxon>Nocardioides</taxon>
    </lineage>
</organism>
<comment type="caution">
    <text evidence="1">The sequence shown here is derived from an EMBL/GenBank/DDBJ whole genome shotgun (WGS) entry which is preliminary data.</text>
</comment>
<dbReference type="OrthoDB" id="3782525at2"/>
<accession>A0A3N2CUI9</accession>
<dbReference type="RefSeq" id="WP_148076970.1">
    <property type="nucleotide sequence ID" value="NZ_RKHO01000001.1"/>
</dbReference>
<proteinExistence type="predicted"/>
<sequence length="101" mass="11074">MPPRRRRAGYRPGQLSPELRAAIAAEADQLGQITEPLELIDAVGDVYAALDTALEPVALPRLRAVAELRRQGWSYDRLAEATKLSKTRVAQLAREAVARGL</sequence>
<protein>
    <recommendedName>
        <fullName evidence="3">Homeodomain-like domain-containing protein</fullName>
    </recommendedName>
</protein>
<keyword evidence="2" id="KW-1185">Reference proteome</keyword>
<reference evidence="1 2" key="1">
    <citation type="submission" date="2018-11" db="EMBL/GenBank/DDBJ databases">
        <title>Sequencing the genomes of 1000 actinobacteria strains.</title>
        <authorList>
            <person name="Klenk H.-P."/>
        </authorList>
    </citation>
    <scope>NUCLEOTIDE SEQUENCE [LARGE SCALE GENOMIC DNA]</scope>
    <source>
        <strain evidence="1 2">DSM 12652</strain>
    </source>
</reference>
<evidence type="ECO:0000313" key="1">
    <source>
        <dbReference type="EMBL" id="ROR90884.1"/>
    </source>
</evidence>
<evidence type="ECO:0008006" key="3">
    <source>
        <dbReference type="Google" id="ProtNLM"/>
    </source>
</evidence>
<dbReference type="AlphaFoldDB" id="A0A3N2CUI9"/>